<evidence type="ECO:0000313" key="2">
    <source>
        <dbReference type="Proteomes" id="UP000291000"/>
    </source>
</evidence>
<reference evidence="1" key="3">
    <citation type="submission" date="2025-09" db="UniProtKB">
        <authorList>
            <consortium name="Ensembl"/>
        </authorList>
    </citation>
    <scope>IDENTIFICATION</scope>
</reference>
<reference evidence="1" key="2">
    <citation type="submission" date="2025-08" db="UniProtKB">
        <authorList>
            <consortium name="Ensembl"/>
        </authorList>
    </citation>
    <scope>IDENTIFICATION</scope>
</reference>
<dbReference type="Bgee" id="ENSCHIG00000013806">
    <property type="expression patterns" value="Expressed in metanephros cortex and 17 other cell types or tissues"/>
</dbReference>
<keyword evidence="2" id="KW-1185">Reference proteome</keyword>
<name>A0A452EI38_CAPHI</name>
<proteinExistence type="predicted"/>
<dbReference type="Ensembl" id="ENSCHIT00000019555.1">
    <property type="protein sequence ID" value="ENSCHIP00000011764.1"/>
    <property type="gene ID" value="ENSCHIG00000013806.1"/>
</dbReference>
<reference evidence="1 2" key="1">
    <citation type="submission" date="2016-04" db="EMBL/GenBank/DDBJ databases">
        <title>Polished mammalian reference genomes with single-molecule sequencing and chromosome conformation capture applied to the Capra hircus genome.</title>
        <authorList>
            <person name="Bickhart D.M."/>
            <person name="Koren S."/>
            <person name="Rosen B."/>
            <person name="Hastie A."/>
            <person name="Liachko I."/>
            <person name="Sullivan S.T."/>
            <person name="Burton J."/>
            <person name="Sayre B.L."/>
            <person name="Huson H.J."/>
            <person name="Lee J."/>
            <person name="Lam E."/>
            <person name="Kelley C.M."/>
            <person name="Hutchison J.L."/>
            <person name="Zhou Y."/>
            <person name="Sun J."/>
            <person name="Crisa A."/>
            <person name="Schwartz J.C."/>
            <person name="Hammond J.A."/>
            <person name="Schroeder S.G."/>
            <person name="Liu G.E."/>
            <person name="Dunham M."/>
            <person name="Shendure J."/>
            <person name="Sonstegard T.S."/>
            <person name="Phillippy A.M."/>
            <person name="Van Tassell C.P."/>
            <person name="Smith T.P."/>
        </authorList>
    </citation>
    <scope>NUCLEOTIDE SEQUENCE [LARGE SCALE GENOMIC DNA]</scope>
</reference>
<dbReference type="OMA" id="HHAQNVV"/>
<dbReference type="EMBL" id="LWLT01000014">
    <property type="status" value="NOT_ANNOTATED_CDS"/>
    <property type="molecule type" value="Genomic_DNA"/>
</dbReference>
<protein>
    <submittedName>
        <fullName evidence="1">Uncharacterized protein</fullName>
    </submittedName>
</protein>
<dbReference type="GeneTree" id="ENSGT01110000267338"/>
<evidence type="ECO:0000313" key="1">
    <source>
        <dbReference type="Ensembl" id="ENSCHIP00000011764.1"/>
    </source>
</evidence>
<sequence>VHALDDVTAVVEHTADVLGVHSAGEVRVAVVAPISTSISTHQKFISNEVLGPGHAWVLSRLGSPIRTILRSSVASKFWKVVLNLRFSSKDFLSQQILLVEEQNHRDGAQPSKKEGNALEEVQSLLQAVGLVVLPNDHVVAAAGNHEDDGSHIFTLDPFAAFITLAAHGTIYLLEVDFVHLELGLKDSRSQDTAAEMCAYLVAGHVVILLDDINLVQETVHLLLGAVNQLVLIGALIAGTHPFILPESLGMLIEFLEVIRHVHHAQNVIHSELVLWVGQLHRGHQVAHGGHDGLKMMEQRSGGEHCLKGRLKEMTEKDQARTSMASFRLFLMSCTLVAFSLQWD</sequence>
<organism evidence="1 2">
    <name type="scientific">Capra hircus</name>
    <name type="common">Goat</name>
    <dbReference type="NCBI Taxonomy" id="9925"/>
    <lineage>
        <taxon>Eukaryota</taxon>
        <taxon>Metazoa</taxon>
        <taxon>Chordata</taxon>
        <taxon>Craniata</taxon>
        <taxon>Vertebrata</taxon>
        <taxon>Euteleostomi</taxon>
        <taxon>Mammalia</taxon>
        <taxon>Eutheria</taxon>
        <taxon>Laurasiatheria</taxon>
        <taxon>Artiodactyla</taxon>
        <taxon>Ruminantia</taxon>
        <taxon>Pecora</taxon>
        <taxon>Bovidae</taxon>
        <taxon>Caprinae</taxon>
        <taxon>Capra</taxon>
    </lineage>
</organism>
<dbReference type="AlphaFoldDB" id="A0A452EI38"/>
<accession>A0A452EI38</accession>
<dbReference type="Proteomes" id="UP000291000">
    <property type="component" value="Chromosome 13"/>
</dbReference>